<dbReference type="InterPro" id="IPR028081">
    <property type="entry name" value="Leu-bd"/>
</dbReference>
<dbReference type="Proteomes" id="UP001595528">
    <property type="component" value="Unassembled WGS sequence"/>
</dbReference>
<evidence type="ECO:0000313" key="5">
    <source>
        <dbReference type="EMBL" id="MFC3226384.1"/>
    </source>
</evidence>
<dbReference type="Gene3D" id="3.40.50.2300">
    <property type="match status" value="2"/>
</dbReference>
<keyword evidence="2" id="KW-0732">Signal</keyword>
<dbReference type="RefSeq" id="WP_379898333.1">
    <property type="nucleotide sequence ID" value="NZ_JBHRTR010000011.1"/>
</dbReference>
<dbReference type="PANTHER" id="PTHR30483:SF37">
    <property type="entry name" value="ABC TRANSPORTER SUBSTRATE-BINDING PROTEIN"/>
    <property type="match status" value="1"/>
</dbReference>
<reference evidence="6" key="1">
    <citation type="journal article" date="2019" name="Int. J. Syst. Evol. Microbiol.">
        <title>The Global Catalogue of Microorganisms (GCM) 10K type strain sequencing project: providing services to taxonomists for standard genome sequencing and annotation.</title>
        <authorList>
            <consortium name="The Broad Institute Genomics Platform"/>
            <consortium name="The Broad Institute Genome Sequencing Center for Infectious Disease"/>
            <person name="Wu L."/>
            <person name="Ma J."/>
        </authorList>
    </citation>
    <scope>NUCLEOTIDE SEQUENCE [LARGE SCALE GENOMIC DNA]</scope>
    <source>
        <strain evidence="6">KCTC 42964</strain>
    </source>
</reference>
<evidence type="ECO:0000256" key="1">
    <source>
        <dbReference type="ARBA" id="ARBA00010062"/>
    </source>
</evidence>
<dbReference type="CDD" id="cd06338">
    <property type="entry name" value="PBP1_ABC_ligand_binding-like"/>
    <property type="match status" value="1"/>
</dbReference>
<accession>A0ABV7KVQ2</accession>
<evidence type="ECO:0000256" key="3">
    <source>
        <dbReference type="ARBA" id="ARBA00022970"/>
    </source>
</evidence>
<dbReference type="PROSITE" id="PS51318">
    <property type="entry name" value="TAT"/>
    <property type="match status" value="1"/>
</dbReference>
<sequence length="416" mass="44586">MIDRRLFMKGSVGAAAAVGLGAGMSASWSRGAVAQEKTITIGGSIPLSGRAAETGLNVHNGYETAIKYINDELGGVEIGGEKYKLDLKMVDDASDPARATTLIQRQLDDGVDFFLGSFGSNIVLPTAAIVDRAGKPMVQTGGGSDKIFTQGYKYVFGFYPRATRQFQSTAAFFGSLQPKPKTFSVISTNDAFSKTFAEGAKTDCTAQGLELLEEYELPAQVTDTSSVLSSVRANTPDVLVCTTHDQNSLLIARQMIASGTNVKLLYQALGPQLSSYREALGNYANGVTGATYWEPDADFKDKFFGDTKTFVDYYKKNYDRPLAYHTAGGAACIITYVTAMQNAGGTDPAKVRDALADIDIMTLYGPVKFTEDGDADPIVMGAKVFQIEGGEPVIVFPEEVAMGKPSYPVKPWADRA</sequence>
<evidence type="ECO:0000259" key="4">
    <source>
        <dbReference type="Pfam" id="PF13458"/>
    </source>
</evidence>
<dbReference type="InterPro" id="IPR006311">
    <property type="entry name" value="TAT_signal"/>
</dbReference>
<keyword evidence="6" id="KW-1185">Reference proteome</keyword>
<dbReference type="SUPFAM" id="SSF53822">
    <property type="entry name" value="Periplasmic binding protein-like I"/>
    <property type="match status" value="1"/>
</dbReference>
<keyword evidence="3" id="KW-0813">Transport</keyword>
<evidence type="ECO:0000256" key="2">
    <source>
        <dbReference type="ARBA" id="ARBA00022729"/>
    </source>
</evidence>
<keyword evidence="3" id="KW-0029">Amino-acid transport</keyword>
<feature type="domain" description="Leucine-binding protein" evidence="4">
    <location>
        <begin position="38"/>
        <end position="388"/>
    </location>
</feature>
<dbReference type="Pfam" id="PF13458">
    <property type="entry name" value="Peripla_BP_6"/>
    <property type="match status" value="1"/>
</dbReference>
<dbReference type="EMBL" id="JBHRTR010000011">
    <property type="protein sequence ID" value="MFC3226384.1"/>
    <property type="molecule type" value="Genomic_DNA"/>
</dbReference>
<dbReference type="InterPro" id="IPR028082">
    <property type="entry name" value="Peripla_BP_I"/>
</dbReference>
<organism evidence="5 6">
    <name type="scientific">Marinibaculum pumilum</name>
    <dbReference type="NCBI Taxonomy" id="1766165"/>
    <lineage>
        <taxon>Bacteria</taxon>
        <taxon>Pseudomonadati</taxon>
        <taxon>Pseudomonadota</taxon>
        <taxon>Alphaproteobacteria</taxon>
        <taxon>Rhodospirillales</taxon>
        <taxon>Rhodospirillaceae</taxon>
        <taxon>Marinibaculum</taxon>
    </lineage>
</organism>
<gene>
    <name evidence="5" type="ORF">ACFOGJ_04040</name>
</gene>
<evidence type="ECO:0000313" key="6">
    <source>
        <dbReference type="Proteomes" id="UP001595528"/>
    </source>
</evidence>
<comment type="similarity">
    <text evidence="1">Belongs to the leucine-binding protein family.</text>
</comment>
<protein>
    <submittedName>
        <fullName evidence="5">Amino acid ABC transporter substrate-binding protein</fullName>
    </submittedName>
</protein>
<proteinExistence type="inferred from homology"/>
<dbReference type="InterPro" id="IPR051010">
    <property type="entry name" value="BCAA_transport"/>
</dbReference>
<name>A0ABV7KVQ2_9PROT</name>
<dbReference type="PANTHER" id="PTHR30483">
    <property type="entry name" value="LEUCINE-SPECIFIC-BINDING PROTEIN"/>
    <property type="match status" value="1"/>
</dbReference>
<comment type="caution">
    <text evidence="5">The sequence shown here is derived from an EMBL/GenBank/DDBJ whole genome shotgun (WGS) entry which is preliminary data.</text>
</comment>